<feature type="compositionally biased region" description="Basic and acidic residues" evidence="1">
    <location>
        <begin position="47"/>
        <end position="57"/>
    </location>
</feature>
<name>A0A9P8AUR7_9AGAR</name>
<keyword evidence="3" id="KW-1185">Reference proteome</keyword>
<dbReference type="OrthoDB" id="2895884at2759"/>
<gene>
    <name evidence="2" type="ORF">BT62DRAFT_918735</name>
</gene>
<dbReference type="RefSeq" id="XP_043041841.1">
    <property type="nucleotide sequence ID" value="XM_043184104.1"/>
</dbReference>
<dbReference type="EMBL" id="MU250530">
    <property type="protein sequence ID" value="KAG7448341.1"/>
    <property type="molecule type" value="Genomic_DNA"/>
</dbReference>
<comment type="caution">
    <text evidence="2">The sequence shown here is derived from an EMBL/GenBank/DDBJ whole genome shotgun (WGS) entry which is preliminary data.</text>
</comment>
<sequence>MAYATPHFTTAAMTDARCVACAKLPPAYISHSFSSTRPPSYTSSPPDYDRSTEYHLDDDVDEPPSPTFTLVGNDSDERDLCKDKLIIDAMPHLIALADWVAVVLVCTATGQTPTVVQTVSELSFSSTYETLHGFVYDLIMSQHQTSFTLFHIVAYATLYFEKVETLTLRELEERPRNIETFRRLMLIIFFVALDQFNADPLPLEDRALLTGFTVDQVLEAQGDVLETLGSYAQMPRHVWNIYTQHFRELCAQSWLPVHNDHNISAIVNAFLTLSEYTSSVGAVPLCEVPLSWLVPSINTQTFPPISPPSSPVDLATVARLPSPTGWNPCAKRHHVTPSTYLQVPRSSNNFTPASKGLSMASERVANELDRVKICIPWALHQPKPRHALPIDIDFITRKANAWTRIKQKLAPVRRTFVRLYQGRSNGGKNEDYLA</sequence>
<feature type="compositionally biased region" description="Low complexity" evidence="1">
    <location>
        <begin position="34"/>
        <end position="46"/>
    </location>
</feature>
<reference evidence="2" key="1">
    <citation type="submission" date="2020-11" db="EMBL/GenBank/DDBJ databases">
        <title>Adaptations for nitrogen fixation in a non-lichenized fungal sporocarp promotes dispersal by wood-feeding termites.</title>
        <authorList>
            <consortium name="DOE Joint Genome Institute"/>
            <person name="Koch R.A."/>
            <person name="Yoon G."/>
            <person name="Arayal U."/>
            <person name="Lail K."/>
            <person name="Amirebrahimi M."/>
            <person name="Labutti K."/>
            <person name="Lipzen A."/>
            <person name="Riley R."/>
            <person name="Barry K."/>
            <person name="Henrissat B."/>
            <person name="Grigoriev I.V."/>
            <person name="Herr J.R."/>
            <person name="Aime M.C."/>
        </authorList>
    </citation>
    <scope>NUCLEOTIDE SEQUENCE</scope>
    <source>
        <strain evidence="2">MCA 3950</strain>
    </source>
</reference>
<evidence type="ECO:0000313" key="2">
    <source>
        <dbReference type="EMBL" id="KAG7448341.1"/>
    </source>
</evidence>
<organism evidence="2 3">
    <name type="scientific">Guyanagaster necrorhizus</name>
    <dbReference type="NCBI Taxonomy" id="856835"/>
    <lineage>
        <taxon>Eukaryota</taxon>
        <taxon>Fungi</taxon>
        <taxon>Dikarya</taxon>
        <taxon>Basidiomycota</taxon>
        <taxon>Agaricomycotina</taxon>
        <taxon>Agaricomycetes</taxon>
        <taxon>Agaricomycetidae</taxon>
        <taxon>Agaricales</taxon>
        <taxon>Marasmiineae</taxon>
        <taxon>Physalacriaceae</taxon>
        <taxon>Guyanagaster</taxon>
    </lineage>
</organism>
<evidence type="ECO:0000256" key="1">
    <source>
        <dbReference type="SAM" id="MobiDB-lite"/>
    </source>
</evidence>
<dbReference type="GeneID" id="66106401"/>
<proteinExistence type="predicted"/>
<protein>
    <submittedName>
        <fullName evidence="2">Uncharacterized protein</fullName>
    </submittedName>
</protein>
<feature type="region of interest" description="Disordered" evidence="1">
    <location>
        <begin position="32"/>
        <end position="65"/>
    </location>
</feature>
<evidence type="ECO:0000313" key="3">
    <source>
        <dbReference type="Proteomes" id="UP000812287"/>
    </source>
</evidence>
<dbReference type="Proteomes" id="UP000812287">
    <property type="component" value="Unassembled WGS sequence"/>
</dbReference>
<dbReference type="AlphaFoldDB" id="A0A9P8AUR7"/>
<accession>A0A9P8AUR7</accession>